<proteinExistence type="predicted"/>
<dbReference type="CDD" id="cd07750">
    <property type="entry name" value="PolyPPase_VTC_like"/>
    <property type="match status" value="1"/>
</dbReference>
<reference evidence="2 3" key="1">
    <citation type="submission" date="2016-11" db="EMBL/GenBank/DDBJ databases">
        <authorList>
            <person name="Jaros S."/>
            <person name="Januszkiewicz K."/>
            <person name="Wedrychowicz H."/>
        </authorList>
    </citation>
    <scope>NUCLEOTIDE SEQUENCE [LARGE SCALE GENOMIC DNA]</scope>
    <source>
        <strain evidence="2 3">DSM 14214</strain>
    </source>
</reference>
<dbReference type="GO" id="GO:0006799">
    <property type="term" value="P:polyphosphate biosynthetic process"/>
    <property type="evidence" value="ECO:0007669"/>
    <property type="project" value="UniProtKB-ARBA"/>
</dbReference>
<dbReference type="Gene3D" id="3.20.100.30">
    <property type="entry name" value="VTC, catalytic tunnel domain"/>
    <property type="match status" value="1"/>
</dbReference>
<dbReference type="OrthoDB" id="9784042at2"/>
<protein>
    <submittedName>
        <fullName evidence="2">VTC domain-containing protein</fullName>
    </submittedName>
</protein>
<evidence type="ECO:0000313" key="2">
    <source>
        <dbReference type="EMBL" id="SHK70361.1"/>
    </source>
</evidence>
<dbReference type="InterPro" id="IPR018966">
    <property type="entry name" value="VTC_domain"/>
</dbReference>
<feature type="domain" description="VTC" evidence="1">
    <location>
        <begin position="6"/>
        <end position="222"/>
    </location>
</feature>
<sequence length="226" mass="26402">MKEQWRAELKYTVAAAESRMLAARMAAFMERDIHGGKTGYLVRSLYFDNFYNKALREKLDGVGIREKFRIRCYDGNFGFIRLEKKSKRYNAGNKTQCRVTAEETQRVLDGDIGWMAEDERALVRELYLRMQMGIYRPTVIVDYDREALTYAPGNVRVTFDRRIRGCHQPQLFFSENLPSIPAISPDRVVMEVKYDDYLPDIVNRTLLTVKTKEQAFSKYAACRIMC</sequence>
<dbReference type="Pfam" id="PF09359">
    <property type="entry name" value="VTC"/>
    <property type="match status" value="1"/>
</dbReference>
<keyword evidence="3" id="KW-1185">Reference proteome</keyword>
<dbReference type="Proteomes" id="UP000183975">
    <property type="component" value="Unassembled WGS sequence"/>
</dbReference>
<dbReference type="RefSeq" id="WP_072851762.1">
    <property type="nucleotide sequence ID" value="NZ_FRAH01000040.1"/>
</dbReference>
<evidence type="ECO:0000259" key="1">
    <source>
        <dbReference type="Pfam" id="PF09359"/>
    </source>
</evidence>
<gene>
    <name evidence="2" type="ORF">SAMN02745138_02200</name>
</gene>
<accession>A0A1M6UMF1</accession>
<dbReference type="InterPro" id="IPR042267">
    <property type="entry name" value="VTC_sf"/>
</dbReference>
<name>A0A1M6UMF1_9FIRM</name>
<dbReference type="AlphaFoldDB" id="A0A1M6UMF1"/>
<evidence type="ECO:0000313" key="3">
    <source>
        <dbReference type="Proteomes" id="UP000183975"/>
    </source>
</evidence>
<organism evidence="2 3">
    <name type="scientific">Anaerotignum lactatifermentans DSM 14214</name>
    <dbReference type="NCBI Taxonomy" id="1121323"/>
    <lineage>
        <taxon>Bacteria</taxon>
        <taxon>Bacillati</taxon>
        <taxon>Bacillota</taxon>
        <taxon>Clostridia</taxon>
        <taxon>Lachnospirales</taxon>
        <taxon>Anaerotignaceae</taxon>
        <taxon>Anaerotignum</taxon>
    </lineage>
</organism>
<dbReference type="EMBL" id="FRAH01000040">
    <property type="protein sequence ID" value="SHK70361.1"/>
    <property type="molecule type" value="Genomic_DNA"/>
</dbReference>